<protein>
    <submittedName>
        <fullName evidence="1">Uncharacterized protein</fullName>
    </submittedName>
</protein>
<dbReference type="RefSeq" id="WP_150165276.1">
    <property type="nucleotide sequence ID" value="NZ_CP029193.1"/>
</dbReference>
<gene>
    <name evidence="1" type="ORF">DEJ47_04845</name>
</gene>
<evidence type="ECO:0000313" key="2">
    <source>
        <dbReference type="Proteomes" id="UP000323046"/>
    </source>
</evidence>
<dbReference type="OrthoDB" id="9910991at2"/>
<accession>A0A5P2B5M1</accession>
<dbReference type="Proteomes" id="UP000323046">
    <property type="component" value="Chromosome"/>
</dbReference>
<evidence type="ECO:0000313" key="1">
    <source>
        <dbReference type="EMBL" id="QES25872.1"/>
    </source>
</evidence>
<keyword evidence="2" id="KW-1185">Reference proteome</keyword>
<reference evidence="1 2" key="1">
    <citation type="submission" date="2018-05" db="EMBL/GenBank/DDBJ databases">
        <title>Streptomyces venezuelae.</title>
        <authorList>
            <person name="Kim W."/>
            <person name="Lee N."/>
            <person name="Cho B.-K."/>
        </authorList>
    </citation>
    <scope>NUCLEOTIDE SEQUENCE [LARGE SCALE GENOMIC DNA]</scope>
    <source>
        <strain evidence="1 2">ATCC 14583</strain>
    </source>
</reference>
<dbReference type="AlphaFoldDB" id="A0A5P2B5M1"/>
<organism evidence="1 2">
    <name type="scientific">Streptomyces venezuelae</name>
    <dbReference type="NCBI Taxonomy" id="54571"/>
    <lineage>
        <taxon>Bacteria</taxon>
        <taxon>Bacillati</taxon>
        <taxon>Actinomycetota</taxon>
        <taxon>Actinomycetes</taxon>
        <taxon>Kitasatosporales</taxon>
        <taxon>Streptomycetaceae</taxon>
        <taxon>Streptomyces</taxon>
    </lineage>
</organism>
<sequence length="60" mass="6690">MTARQPVRWMPDERSRQILAAFAASKESTPSVLRRALELLAQADGIVDHRGKVKTSGRQT</sequence>
<name>A0A5P2B5M1_STRVZ</name>
<dbReference type="EMBL" id="CP029193">
    <property type="protein sequence ID" value="QES25872.1"/>
    <property type="molecule type" value="Genomic_DNA"/>
</dbReference>
<proteinExistence type="predicted"/>